<comment type="caution">
    <text evidence="3">The sequence shown here is derived from an EMBL/GenBank/DDBJ whole genome shotgun (WGS) entry which is preliminary data.</text>
</comment>
<evidence type="ECO:0000256" key="1">
    <source>
        <dbReference type="SAM" id="MobiDB-lite"/>
    </source>
</evidence>
<keyword evidence="2" id="KW-0732">Signal</keyword>
<feature type="chain" id="PRO_5040314988" evidence="2">
    <location>
        <begin position="19"/>
        <end position="559"/>
    </location>
</feature>
<name>A0A9P8HVL1_9PEZI</name>
<evidence type="ECO:0000313" key="3">
    <source>
        <dbReference type="EMBL" id="KAH0536477.1"/>
    </source>
</evidence>
<proteinExistence type="predicted"/>
<gene>
    <name evidence="3" type="ORF">FGG08_006658</name>
</gene>
<evidence type="ECO:0000256" key="2">
    <source>
        <dbReference type="SAM" id="SignalP"/>
    </source>
</evidence>
<protein>
    <submittedName>
        <fullName evidence="3">Uncharacterized protein</fullName>
    </submittedName>
</protein>
<dbReference type="AlphaFoldDB" id="A0A9P8HVL1"/>
<dbReference type="OrthoDB" id="5424205at2759"/>
<reference evidence="3" key="1">
    <citation type="submission" date="2021-03" db="EMBL/GenBank/DDBJ databases">
        <title>Comparative genomics and phylogenomic investigation of the class Geoglossomycetes provide insights into ecological specialization and systematics.</title>
        <authorList>
            <person name="Melie T."/>
            <person name="Pirro S."/>
            <person name="Miller A.N."/>
            <person name="Quandt A."/>
        </authorList>
    </citation>
    <scope>NUCLEOTIDE SEQUENCE</scope>
    <source>
        <strain evidence="3">GBOQ0MN5Z8</strain>
    </source>
</reference>
<dbReference type="Proteomes" id="UP000698800">
    <property type="component" value="Unassembled WGS sequence"/>
</dbReference>
<feature type="region of interest" description="Disordered" evidence="1">
    <location>
        <begin position="293"/>
        <end position="323"/>
    </location>
</feature>
<organism evidence="3 4">
    <name type="scientific">Glutinoglossum americanum</name>
    <dbReference type="NCBI Taxonomy" id="1670608"/>
    <lineage>
        <taxon>Eukaryota</taxon>
        <taxon>Fungi</taxon>
        <taxon>Dikarya</taxon>
        <taxon>Ascomycota</taxon>
        <taxon>Pezizomycotina</taxon>
        <taxon>Geoglossomycetes</taxon>
        <taxon>Geoglossales</taxon>
        <taxon>Geoglossaceae</taxon>
        <taxon>Glutinoglossum</taxon>
    </lineage>
</organism>
<dbReference type="EMBL" id="JAGHQL010000203">
    <property type="protein sequence ID" value="KAH0536477.1"/>
    <property type="molecule type" value="Genomic_DNA"/>
</dbReference>
<evidence type="ECO:0000313" key="4">
    <source>
        <dbReference type="Proteomes" id="UP000698800"/>
    </source>
</evidence>
<keyword evidence="4" id="KW-1185">Reference proteome</keyword>
<accession>A0A9P8HVL1</accession>
<feature type="compositionally biased region" description="Polar residues" evidence="1">
    <location>
        <begin position="301"/>
        <end position="322"/>
    </location>
</feature>
<feature type="signal peptide" evidence="2">
    <location>
        <begin position="1"/>
        <end position="18"/>
    </location>
</feature>
<sequence>MSSFFAVVVLSLLLTVSAESSQGQHIDFSHFQFPEPQTELPVFSLGPSVQFPWAAVKDIVLATAKKQEDFKEVDIGNGTALVSDDRVAARLDRATGETIVFPRLSDLKPGSQFSFDAAKEYLDQGSVFPPDDTQISPVQGQSIFNAAIDRSGNQMNVTKPGVFLSNIYVQRNITAGAAQYSVCGPGSKGSFTVDSTGKVVSVSHRWRSAKKSGSGLKALPKSNIQDAILTQLAKAQIANATVDNLELCYYDSGKSYIQPVYRFLATPGTTLAGIDVQRIVGYVPAVEGPPEQVPDLIRTEGASNPGQAPLSGSQSGPSNLRRQSGAPVGFVRYIMQNDDNVPLWLQDSQDFLNGLNIGSAMANFFCVLGLKFCSGLDNEQYFWSEQRFFTNENDFFVDSAPLAYQENHGSNHFFCTDTNAQGCGGVSITSIPSSGYGDGQNRLRYWINRACSFIPGPADMDIVKAADPWWNVFDGLHVALGFRVTSWCRDGTTFPIGLNAALGVGMVSSWMSTVNDAAWYQGLPHGAASAIAVCGHSDDTLYDRQDIGRANCLEFWYVS</sequence>